<proteinExistence type="predicted"/>
<protein>
    <submittedName>
        <fullName evidence="1">Uncharacterized protein</fullName>
    </submittedName>
</protein>
<accession>A0ABU7I5C8</accession>
<comment type="caution">
    <text evidence="1">The sequence shown here is derived from an EMBL/GenBank/DDBJ whole genome shotgun (WGS) entry which is preliminary data.</text>
</comment>
<dbReference type="EMBL" id="JAZDQT010000001">
    <property type="protein sequence ID" value="MEE1944675.1"/>
    <property type="molecule type" value="Genomic_DNA"/>
</dbReference>
<keyword evidence="2" id="KW-1185">Reference proteome</keyword>
<reference evidence="1 2" key="1">
    <citation type="submission" date="2024-01" db="EMBL/GenBank/DDBJ databases">
        <title>Pedobacter sp. nov., isolated from fresh soil.</title>
        <authorList>
            <person name="Le N.T.T."/>
        </authorList>
    </citation>
    <scope>NUCLEOTIDE SEQUENCE [LARGE SCALE GENOMIC DNA]</scope>
    <source>
        <strain evidence="1 2">KR3-3</strain>
    </source>
</reference>
<gene>
    <name evidence="1" type="ORF">VRU48_06120</name>
</gene>
<evidence type="ECO:0000313" key="1">
    <source>
        <dbReference type="EMBL" id="MEE1944675.1"/>
    </source>
</evidence>
<evidence type="ECO:0000313" key="2">
    <source>
        <dbReference type="Proteomes" id="UP001336835"/>
    </source>
</evidence>
<sequence length="84" mass="9248">MKNLTLEPNASKPWGALSRAELKQVMGGVEADMISVPCTYYFWNGTTESGNVTVPRNSGFAFAHQFAEAFCENDPTCQFVDCGY</sequence>
<dbReference type="RefSeq" id="WP_330107038.1">
    <property type="nucleotide sequence ID" value="NZ_JAZDQT010000001.1"/>
</dbReference>
<name>A0ABU7I5C8_9SPHI</name>
<organism evidence="1 2">
    <name type="scientific">Pedobacter albus</name>
    <dbReference type="NCBI Taxonomy" id="3113905"/>
    <lineage>
        <taxon>Bacteria</taxon>
        <taxon>Pseudomonadati</taxon>
        <taxon>Bacteroidota</taxon>
        <taxon>Sphingobacteriia</taxon>
        <taxon>Sphingobacteriales</taxon>
        <taxon>Sphingobacteriaceae</taxon>
        <taxon>Pedobacter</taxon>
    </lineage>
</organism>
<dbReference type="Proteomes" id="UP001336835">
    <property type="component" value="Unassembled WGS sequence"/>
</dbReference>